<dbReference type="EMBL" id="CAKOGP040001001">
    <property type="protein sequence ID" value="CAJ1941227.1"/>
    <property type="molecule type" value="Genomic_DNA"/>
</dbReference>
<dbReference type="Proteomes" id="UP001295423">
    <property type="component" value="Unassembled WGS sequence"/>
</dbReference>
<name>A0AAD2CNX6_9STRA</name>
<reference evidence="1" key="1">
    <citation type="submission" date="2023-08" db="EMBL/GenBank/DDBJ databases">
        <authorList>
            <person name="Audoor S."/>
            <person name="Bilcke G."/>
        </authorList>
    </citation>
    <scope>NUCLEOTIDE SEQUENCE</scope>
</reference>
<protein>
    <submittedName>
        <fullName evidence="1">Uncharacterized protein</fullName>
    </submittedName>
</protein>
<comment type="caution">
    <text evidence="1">The sequence shown here is derived from an EMBL/GenBank/DDBJ whole genome shotgun (WGS) entry which is preliminary data.</text>
</comment>
<keyword evidence="2" id="KW-1185">Reference proteome</keyword>
<proteinExistence type="predicted"/>
<evidence type="ECO:0000313" key="2">
    <source>
        <dbReference type="Proteomes" id="UP001295423"/>
    </source>
</evidence>
<gene>
    <name evidence="1" type="ORF">CYCCA115_LOCUS7416</name>
</gene>
<sequence length="178" mass="20209">MDDYNTTEQRRGSMFGGARRGSFFGGWAVDDGEKSPEATAHRRASLQDRYRGMEHATQRRGSLFVNHHHHHSSENHPTEKQGRRSSFFGNLHHHETSEEEKVDDGHHHRRSSISFFSHHNHNRRGSVGPMATLSSVTAKSRRGSMGFFSGLNKIHAIEQPNNEDLAYQVMAAFADFDV</sequence>
<dbReference type="AlphaFoldDB" id="A0AAD2CNX6"/>
<evidence type="ECO:0000313" key="1">
    <source>
        <dbReference type="EMBL" id="CAJ1941227.1"/>
    </source>
</evidence>
<organism evidence="1 2">
    <name type="scientific">Cylindrotheca closterium</name>
    <dbReference type="NCBI Taxonomy" id="2856"/>
    <lineage>
        <taxon>Eukaryota</taxon>
        <taxon>Sar</taxon>
        <taxon>Stramenopiles</taxon>
        <taxon>Ochrophyta</taxon>
        <taxon>Bacillariophyta</taxon>
        <taxon>Bacillariophyceae</taxon>
        <taxon>Bacillariophycidae</taxon>
        <taxon>Bacillariales</taxon>
        <taxon>Bacillariaceae</taxon>
        <taxon>Cylindrotheca</taxon>
    </lineage>
</organism>
<accession>A0AAD2CNX6</accession>